<sequence>MAEKLWIDIPQVQISVNLDYERNNWPPTGPPDIVIPLSSIEPAKCELWRSQSPHYAMTNKMRRQDGLWHTTKAVAPLPISQVPIIKGLAFLLHGFLKILDFGPLDLKHIMGVGTRLVYFYTAFNLPGDGM</sequence>
<organism evidence="1 2">
    <name type="scientific">Chenopodium quinoa</name>
    <name type="common">Quinoa</name>
    <dbReference type="NCBI Taxonomy" id="63459"/>
    <lineage>
        <taxon>Eukaryota</taxon>
        <taxon>Viridiplantae</taxon>
        <taxon>Streptophyta</taxon>
        <taxon>Embryophyta</taxon>
        <taxon>Tracheophyta</taxon>
        <taxon>Spermatophyta</taxon>
        <taxon>Magnoliopsida</taxon>
        <taxon>eudicotyledons</taxon>
        <taxon>Gunneridae</taxon>
        <taxon>Pentapetalae</taxon>
        <taxon>Caryophyllales</taxon>
        <taxon>Chenopodiaceae</taxon>
        <taxon>Chenopodioideae</taxon>
        <taxon>Atripliceae</taxon>
        <taxon>Chenopodium</taxon>
    </lineage>
</organism>
<proteinExistence type="predicted"/>
<dbReference type="Proteomes" id="UP000596660">
    <property type="component" value="Unplaced"/>
</dbReference>
<accession>A0A803L7J1</accession>
<evidence type="ECO:0000313" key="2">
    <source>
        <dbReference type="Proteomes" id="UP000596660"/>
    </source>
</evidence>
<protein>
    <submittedName>
        <fullName evidence="1">Uncharacterized protein</fullName>
    </submittedName>
</protein>
<evidence type="ECO:0000313" key="1">
    <source>
        <dbReference type="EnsemblPlants" id="AUR62007830-RA:cds"/>
    </source>
</evidence>
<reference evidence="1" key="1">
    <citation type="journal article" date="2017" name="Nature">
        <title>The genome of Chenopodium quinoa.</title>
        <authorList>
            <person name="Jarvis D.E."/>
            <person name="Ho Y.S."/>
            <person name="Lightfoot D.J."/>
            <person name="Schmoeckel S.M."/>
            <person name="Li B."/>
            <person name="Borm T.J.A."/>
            <person name="Ohyanagi H."/>
            <person name="Mineta K."/>
            <person name="Michell C.T."/>
            <person name="Saber N."/>
            <person name="Kharbatia N.M."/>
            <person name="Rupper R.R."/>
            <person name="Sharp A.R."/>
            <person name="Dally N."/>
            <person name="Boughton B.A."/>
            <person name="Woo Y.H."/>
            <person name="Gao G."/>
            <person name="Schijlen E.G.W.M."/>
            <person name="Guo X."/>
            <person name="Momin A.A."/>
            <person name="Negrao S."/>
            <person name="Al-Babili S."/>
            <person name="Gehring C."/>
            <person name="Roessner U."/>
            <person name="Jung C."/>
            <person name="Murphy K."/>
            <person name="Arold S.T."/>
            <person name="Gojobori T."/>
            <person name="van der Linden C.G."/>
            <person name="van Loo E.N."/>
            <person name="Jellen E.N."/>
            <person name="Maughan P.J."/>
            <person name="Tester M."/>
        </authorList>
    </citation>
    <scope>NUCLEOTIDE SEQUENCE [LARGE SCALE GENOMIC DNA]</scope>
    <source>
        <strain evidence="1">cv. PI 614886</strain>
    </source>
</reference>
<keyword evidence="2" id="KW-1185">Reference proteome</keyword>
<dbReference type="Gramene" id="AUR62007830-RA">
    <property type="protein sequence ID" value="AUR62007830-RA:cds"/>
    <property type="gene ID" value="AUR62007830"/>
</dbReference>
<dbReference type="EnsemblPlants" id="AUR62007830-RA">
    <property type="protein sequence ID" value="AUR62007830-RA:cds"/>
    <property type="gene ID" value="AUR62007830"/>
</dbReference>
<reference evidence="1" key="2">
    <citation type="submission" date="2021-03" db="UniProtKB">
        <authorList>
            <consortium name="EnsemblPlants"/>
        </authorList>
    </citation>
    <scope>IDENTIFICATION</scope>
</reference>
<dbReference type="AlphaFoldDB" id="A0A803L7J1"/>
<name>A0A803L7J1_CHEQI</name>